<comment type="caution">
    <text evidence="6">The sequence shown here is derived from an EMBL/GenBank/DDBJ whole genome shotgun (WGS) entry which is preliminary data.</text>
</comment>
<feature type="transmembrane region" description="Helical" evidence="5">
    <location>
        <begin position="120"/>
        <end position="141"/>
    </location>
</feature>
<feature type="transmembrane region" description="Helical" evidence="5">
    <location>
        <begin position="92"/>
        <end position="114"/>
    </location>
</feature>
<dbReference type="EMBL" id="BAAAQX010000008">
    <property type="protein sequence ID" value="GAA2208263.1"/>
    <property type="molecule type" value="Genomic_DNA"/>
</dbReference>
<dbReference type="InterPro" id="IPR032808">
    <property type="entry name" value="DoxX"/>
</dbReference>
<keyword evidence="3 5" id="KW-1133">Transmembrane helix</keyword>
<name>A0ABN3CG07_9ACTN</name>
<evidence type="ECO:0000256" key="2">
    <source>
        <dbReference type="ARBA" id="ARBA00022692"/>
    </source>
</evidence>
<keyword evidence="4 5" id="KW-0472">Membrane</keyword>
<comment type="subcellular location">
    <subcellularLocation>
        <location evidence="1">Membrane</location>
        <topology evidence="1">Multi-pass membrane protein</topology>
    </subcellularLocation>
</comment>
<keyword evidence="7" id="KW-1185">Reference proteome</keyword>
<evidence type="ECO:0000256" key="4">
    <source>
        <dbReference type="ARBA" id="ARBA00023136"/>
    </source>
</evidence>
<evidence type="ECO:0000313" key="7">
    <source>
        <dbReference type="Proteomes" id="UP001499843"/>
    </source>
</evidence>
<feature type="transmembrane region" description="Helical" evidence="5">
    <location>
        <begin position="21"/>
        <end position="44"/>
    </location>
</feature>
<evidence type="ECO:0000256" key="5">
    <source>
        <dbReference type="SAM" id="Phobius"/>
    </source>
</evidence>
<gene>
    <name evidence="6" type="ORF">GCM10009850_037210</name>
</gene>
<feature type="transmembrane region" description="Helical" evidence="5">
    <location>
        <begin position="153"/>
        <end position="174"/>
    </location>
</feature>
<evidence type="ECO:0000256" key="3">
    <source>
        <dbReference type="ARBA" id="ARBA00022989"/>
    </source>
</evidence>
<dbReference type="Pfam" id="PF13564">
    <property type="entry name" value="DoxX_2"/>
    <property type="match status" value="1"/>
</dbReference>
<accession>A0ABN3CG07</accession>
<evidence type="ECO:0000313" key="6">
    <source>
        <dbReference type="EMBL" id="GAA2208263.1"/>
    </source>
</evidence>
<keyword evidence="2 5" id="KW-0812">Transmembrane</keyword>
<reference evidence="6 7" key="1">
    <citation type="journal article" date="2019" name="Int. J. Syst. Evol. Microbiol.">
        <title>The Global Catalogue of Microorganisms (GCM) 10K type strain sequencing project: providing services to taxonomists for standard genome sequencing and annotation.</title>
        <authorList>
            <consortium name="The Broad Institute Genomics Platform"/>
            <consortium name="The Broad Institute Genome Sequencing Center for Infectious Disease"/>
            <person name="Wu L."/>
            <person name="Ma J."/>
        </authorList>
    </citation>
    <scope>NUCLEOTIDE SEQUENCE [LARGE SCALE GENOMIC DNA]</scope>
    <source>
        <strain evidence="6 7">JCM 16114</strain>
    </source>
</reference>
<evidence type="ECO:0000256" key="1">
    <source>
        <dbReference type="ARBA" id="ARBA00004141"/>
    </source>
</evidence>
<dbReference type="Proteomes" id="UP001499843">
    <property type="component" value="Unassembled WGS sequence"/>
</dbReference>
<feature type="transmembrane region" description="Helical" evidence="5">
    <location>
        <begin position="64"/>
        <end position="85"/>
    </location>
</feature>
<dbReference type="RefSeq" id="WP_344476229.1">
    <property type="nucleotide sequence ID" value="NZ_BAAAQX010000008.1"/>
</dbReference>
<proteinExistence type="predicted"/>
<organism evidence="6 7">
    <name type="scientific">Nonomuraea monospora</name>
    <dbReference type="NCBI Taxonomy" id="568818"/>
    <lineage>
        <taxon>Bacteria</taxon>
        <taxon>Bacillati</taxon>
        <taxon>Actinomycetota</taxon>
        <taxon>Actinomycetes</taxon>
        <taxon>Streptosporangiales</taxon>
        <taxon>Streptosporangiaceae</taxon>
        <taxon>Nonomuraea</taxon>
    </lineage>
</organism>
<evidence type="ECO:0008006" key="8">
    <source>
        <dbReference type="Google" id="ProtNLM"/>
    </source>
</evidence>
<sequence>MNIGVEVSARRRGTRITLNGVFWTSQALLGFFFAGSGFGKVLLYDDALYAAAPRAVAWYAATPQPLIVFIGVCEVLGGIGLILPAMAKVRPWLTPLAGAGLTLTMVLAAGFHVVRGEFELVPANVLLGGIAAFVTAGRWRLRPIAPAHLTTSRVLWSSVVLAVIVLLGCVPTWYTMTSAPF</sequence>
<protein>
    <recommendedName>
        <fullName evidence="8">DoxX family protein</fullName>
    </recommendedName>
</protein>